<evidence type="ECO:0000256" key="3">
    <source>
        <dbReference type="ARBA" id="ARBA00022946"/>
    </source>
</evidence>
<dbReference type="STRING" id="103827.A0A0N5D8S5"/>
<dbReference type="InterPro" id="IPR026299">
    <property type="entry name" value="MRP-S31"/>
</dbReference>
<proteinExistence type="inferred from homology"/>
<evidence type="ECO:0000256" key="7">
    <source>
        <dbReference type="ARBA" id="ARBA00035133"/>
    </source>
</evidence>
<keyword evidence="3" id="KW-0809">Transit peptide</keyword>
<dbReference type="PANTHER" id="PTHR13231">
    <property type="entry name" value="MITOCHONDRIAL RIBOSOMAL PROTEIN S31"/>
    <property type="match status" value="1"/>
</dbReference>
<keyword evidence="5" id="KW-0496">Mitochondrion</keyword>
<organism evidence="11">
    <name type="scientific">Thelazia callipaeda</name>
    <name type="common">Oriental eyeworm</name>
    <name type="synonym">Parasitic nematode</name>
    <dbReference type="NCBI Taxonomy" id="103827"/>
    <lineage>
        <taxon>Eukaryota</taxon>
        <taxon>Metazoa</taxon>
        <taxon>Ecdysozoa</taxon>
        <taxon>Nematoda</taxon>
        <taxon>Chromadorea</taxon>
        <taxon>Rhabditida</taxon>
        <taxon>Spirurina</taxon>
        <taxon>Spiruromorpha</taxon>
        <taxon>Thelazioidea</taxon>
        <taxon>Thelaziidae</taxon>
        <taxon>Thelazia</taxon>
    </lineage>
</organism>
<evidence type="ECO:0000256" key="1">
    <source>
        <dbReference type="ARBA" id="ARBA00004173"/>
    </source>
</evidence>
<protein>
    <recommendedName>
        <fullName evidence="7">Small ribosomal subunit protein mS31</fullName>
    </recommendedName>
    <alternativeName>
        <fullName evidence="8">28S ribosomal protein S31, mitochondrial</fullName>
    </alternativeName>
</protein>
<sequence>MLSNNLLGIAIRKHFVPFPLFARFCSTVDDGKDGLQNGHAEELKTTVKIVSKLRKIPKSTLHRVSAIENLQSENIRKKSLETKQKKDWKIPKPSEVTTEEVLSAVNSVIEDLHKNDIANQKKTKSELVEKLMEYEKENFEAATSAQYGEMLSDKVFASFLASVKEETIRPPPRAIEMRRIRRGMLLLKREIFYQALQSGHKAENAREIAERAVKIAEQRAVKKHEILVENYTEEQKEKMLKEVEQTKKENEFYDVALQLASKMLYPKDLSSYVPDVSSFNIIHPSLNVQNIFDDKTDRLDVFDSAKKLELKNHSLKQWCDWDRNAAKIWNQSFGPTNAFEEMIELTEEGKMWPYPVNNEYQIGSEENVGFYEHIFLDKYLLQYDLPKEGPVAQFMELVCVGLSKNPFMFANYFKEKAEEIKRMQEDMGVAVDGSI</sequence>
<evidence type="ECO:0000313" key="11">
    <source>
        <dbReference type="WBParaSite" id="TCLT_0000951701-mRNA-1"/>
    </source>
</evidence>
<keyword evidence="6" id="KW-0687">Ribonucleoprotein</keyword>
<comment type="subcellular location">
    <subcellularLocation>
        <location evidence="1">Mitochondrion</location>
    </subcellularLocation>
</comment>
<reference evidence="11" key="1">
    <citation type="submission" date="2017-02" db="UniProtKB">
        <authorList>
            <consortium name="WormBaseParasite"/>
        </authorList>
    </citation>
    <scope>IDENTIFICATION</scope>
</reference>
<keyword evidence="4" id="KW-0689">Ribosomal protein</keyword>
<name>A0A0N5D8S5_THECL</name>
<dbReference type="Pfam" id="PF15433">
    <property type="entry name" value="MRP-S31"/>
    <property type="match status" value="1"/>
</dbReference>
<evidence type="ECO:0000256" key="8">
    <source>
        <dbReference type="ARBA" id="ARBA00035363"/>
    </source>
</evidence>
<dbReference type="PANTHER" id="PTHR13231:SF3">
    <property type="entry name" value="SMALL RIBOSOMAL SUBUNIT PROTEIN MS31"/>
    <property type="match status" value="1"/>
</dbReference>
<evidence type="ECO:0000313" key="10">
    <source>
        <dbReference type="Proteomes" id="UP000276776"/>
    </source>
</evidence>
<dbReference type="GO" id="GO:0003735">
    <property type="term" value="F:structural constituent of ribosome"/>
    <property type="evidence" value="ECO:0007669"/>
    <property type="project" value="InterPro"/>
</dbReference>
<evidence type="ECO:0000256" key="4">
    <source>
        <dbReference type="ARBA" id="ARBA00022980"/>
    </source>
</evidence>
<dbReference type="AlphaFoldDB" id="A0A0N5D8S5"/>
<dbReference type="OMA" id="LKREIFY"/>
<evidence type="ECO:0000256" key="5">
    <source>
        <dbReference type="ARBA" id="ARBA00023128"/>
    </source>
</evidence>
<dbReference type="WBParaSite" id="TCLT_0000951701-mRNA-1">
    <property type="protein sequence ID" value="TCLT_0000951701-mRNA-1"/>
    <property type="gene ID" value="TCLT_0000951701"/>
</dbReference>
<keyword evidence="10" id="KW-1185">Reference proteome</keyword>
<dbReference type="GO" id="GO:0005763">
    <property type="term" value="C:mitochondrial small ribosomal subunit"/>
    <property type="evidence" value="ECO:0007669"/>
    <property type="project" value="InterPro"/>
</dbReference>
<evidence type="ECO:0000256" key="6">
    <source>
        <dbReference type="ARBA" id="ARBA00023274"/>
    </source>
</evidence>
<comment type="similarity">
    <text evidence="2">Belongs to the mitochondrion-specific ribosomal protein mS31 family.</text>
</comment>
<gene>
    <name evidence="9" type="ORF">TCLT_LOCUS9506</name>
</gene>
<dbReference type="EMBL" id="UYYF01004812">
    <property type="protein sequence ID" value="VDN07140.1"/>
    <property type="molecule type" value="Genomic_DNA"/>
</dbReference>
<reference evidence="9 10" key="2">
    <citation type="submission" date="2018-11" db="EMBL/GenBank/DDBJ databases">
        <authorList>
            <consortium name="Pathogen Informatics"/>
        </authorList>
    </citation>
    <scope>NUCLEOTIDE SEQUENCE [LARGE SCALE GENOMIC DNA]</scope>
</reference>
<dbReference type="OrthoDB" id="5989925at2759"/>
<accession>A0A0N5D8S5</accession>
<evidence type="ECO:0000256" key="2">
    <source>
        <dbReference type="ARBA" id="ARBA00011057"/>
    </source>
</evidence>
<evidence type="ECO:0000313" key="9">
    <source>
        <dbReference type="EMBL" id="VDN07140.1"/>
    </source>
</evidence>
<dbReference type="Proteomes" id="UP000276776">
    <property type="component" value="Unassembled WGS sequence"/>
</dbReference>